<keyword evidence="2" id="KW-1185">Reference proteome</keyword>
<reference evidence="1 2" key="1">
    <citation type="submission" date="2024-10" db="EMBL/GenBank/DDBJ databases">
        <title>The Natural Products Discovery Center: Release of the First 8490 Sequenced Strains for Exploring Actinobacteria Biosynthetic Diversity.</title>
        <authorList>
            <person name="Kalkreuter E."/>
            <person name="Kautsar S.A."/>
            <person name="Yang D."/>
            <person name="Bader C.D."/>
            <person name="Teijaro C.N."/>
            <person name="Fluegel L."/>
            <person name="Davis C.M."/>
            <person name="Simpson J.R."/>
            <person name="Lauterbach L."/>
            <person name="Steele A.D."/>
            <person name="Gui C."/>
            <person name="Meng S."/>
            <person name="Li G."/>
            <person name="Viehrig K."/>
            <person name="Ye F."/>
            <person name="Su P."/>
            <person name="Kiefer A.F."/>
            <person name="Nichols A."/>
            <person name="Cepeda A.J."/>
            <person name="Yan W."/>
            <person name="Fan B."/>
            <person name="Jiang Y."/>
            <person name="Adhikari A."/>
            <person name="Zheng C.-J."/>
            <person name="Schuster L."/>
            <person name="Cowan T.M."/>
            <person name="Smanski M.J."/>
            <person name="Chevrette M.G."/>
            <person name="De Carvalho L.P.S."/>
            <person name="Shen B."/>
        </authorList>
    </citation>
    <scope>NUCLEOTIDE SEQUENCE [LARGE SCALE GENOMIC DNA]</scope>
    <source>
        <strain evidence="1 2">NPDC019275</strain>
    </source>
</reference>
<dbReference type="InterPro" id="IPR027417">
    <property type="entry name" value="P-loop_NTPase"/>
</dbReference>
<dbReference type="EMBL" id="JBIRYO010000007">
    <property type="protein sequence ID" value="MFI2474438.1"/>
    <property type="molecule type" value="Genomic_DNA"/>
</dbReference>
<dbReference type="RefSeq" id="WP_397092692.1">
    <property type="nucleotide sequence ID" value="NZ_JBIRYO010000007.1"/>
</dbReference>
<proteinExistence type="predicted"/>
<name>A0ABW7X014_9NOCA</name>
<dbReference type="SUPFAM" id="SSF52540">
    <property type="entry name" value="P-loop containing nucleoside triphosphate hydrolases"/>
    <property type="match status" value="1"/>
</dbReference>
<dbReference type="Proteomes" id="UP001611415">
    <property type="component" value="Unassembled WGS sequence"/>
</dbReference>
<protein>
    <submittedName>
        <fullName evidence="1">AAA family ATPase</fullName>
    </submittedName>
</protein>
<evidence type="ECO:0000313" key="1">
    <source>
        <dbReference type="EMBL" id="MFI2474438.1"/>
    </source>
</evidence>
<sequence>MREDYEQVDGRARVRERLRPVAEALGRRGLVLLCGFPASGKSTAAAYLSELCGAVVLDKDRFVPLLEETVLEALTGDRADRDSETYRTLISPGLYEGLIRTGLTVAAAAPVVLDAPFLSTIRSAHAAGRTLSDYVRGYPEAAPSIPIVTVWLDAPADGIKARMIARGADRDASKLAEWADYRSSVLESGTREKAYTACDVVIPS</sequence>
<dbReference type="Pfam" id="PF13671">
    <property type="entry name" value="AAA_33"/>
    <property type="match status" value="1"/>
</dbReference>
<organism evidence="1 2">
    <name type="scientific">Nocardia xishanensis</name>
    <dbReference type="NCBI Taxonomy" id="238964"/>
    <lineage>
        <taxon>Bacteria</taxon>
        <taxon>Bacillati</taxon>
        <taxon>Actinomycetota</taxon>
        <taxon>Actinomycetes</taxon>
        <taxon>Mycobacteriales</taxon>
        <taxon>Nocardiaceae</taxon>
        <taxon>Nocardia</taxon>
    </lineage>
</organism>
<dbReference type="Gene3D" id="3.40.50.300">
    <property type="entry name" value="P-loop containing nucleotide triphosphate hydrolases"/>
    <property type="match status" value="1"/>
</dbReference>
<accession>A0ABW7X014</accession>
<comment type="caution">
    <text evidence="1">The sequence shown here is derived from an EMBL/GenBank/DDBJ whole genome shotgun (WGS) entry which is preliminary data.</text>
</comment>
<evidence type="ECO:0000313" key="2">
    <source>
        <dbReference type="Proteomes" id="UP001611415"/>
    </source>
</evidence>
<gene>
    <name evidence="1" type="ORF">ACH49W_13770</name>
</gene>